<protein>
    <submittedName>
        <fullName evidence="1">Uncharacterized protein</fullName>
    </submittedName>
</protein>
<name>A0A0A9H8T2_ARUDO</name>
<reference evidence="1" key="2">
    <citation type="journal article" date="2015" name="Data Brief">
        <title>Shoot transcriptome of the giant reed, Arundo donax.</title>
        <authorList>
            <person name="Barrero R.A."/>
            <person name="Guerrero F.D."/>
            <person name="Moolhuijzen P."/>
            <person name="Goolsby J.A."/>
            <person name="Tidwell J."/>
            <person name="Bellgard S.E."/>
            <person name="Bellgard M.I."/>
        </authorList>
    </citation>
    <scope>NUCLEOTIDE SEQUENCE</scope>
    <source>
        <tissue evidence="1">Shoot tissue taken approximately 20 cm above the soil surface</tissue>
    </source>
</reference>
<reference evidence="1" key="1">
    <citation type="submission" date="2014-09" db="EMBL/GenBank/DDBJ databases">
        <authorList>
            <person name="Magalhaes I.L.F."/>
            <person name="Oliveira U."/>
            <person name="Santos F.R."/>
            <person name="Vidigal T.H.D.A."/>
            <person name="Brescovit A.D."/>
            <person name="Santos A.J."/>
        </authorList>
    </citation>
    <scope>NUCLEOTIDE SEQUENCE</scope>
    <source>
        <tissue evidence="1">Shoot tissue taken approximately 20 cm above the soil surface</tissue>
    </source>
</reference>
<evidence type="ECO:0000313" key="1">
    <source>
        <dbReference type="EMBL" id="JAE29328.1"/>
    </source>
</evidence>
<dbReference type="EMBL" id="GBRH01168568">
    <property type="protein sequence ID" value="JAE29328.1"/>
    <property type="molecule type" value="Transcribed_RNA"/>
</dbReference>
<sequence length="34" mass="3619">MNNTASAPMLDRACFSLEWQLTGCLDGKAGINCS</sequence>
<organism evidence="1">
    <name type="scientific">Arundo donax</name>
    <name type="common">Giant reed</name>
    <name type="synonym">Donax arundinaceus</name>
    <dbReference type="NCBI Taxonomy" id="35708"/>
    <lineage>
        <taxon>Eukaryota</taxon>
        <taxon>Viridiplantae</taxon>
        <taxon>Streptophyta</taxon>
        <taxon>Embryophyta</taxon>
        <taxon>Tracheophyta</taxon>
        <taxon>Spermatophyta</taxon>
        <taxon>Magnoliopsida</taxon>
        <taxon>Liliopsida</taxon>
        <taxon>Poales</taxon>
        <taxon>Poaceae</taxon>
        <taxon>PACMAD clade</taxon>
        <taxon>Arundinoideae</taxon>
        <taxon>Arundineae</taxon>
        <taxon>Arundo</taxon>
    </lineage>
</organism>
<dbReference type="AlphaFoldDB" id="A0A0A9H8T2"/>
<proteinExistence type="predicted"/>
<accession>A0A0A9H8T2</accession>